<evidence type="ECO:0000256" key="1">
    <source>
        <dbReference type="SAM" id="MobiDB-lite"/>
    </source>
</evidence>
<dbReference type="EMBL" id="CALTRL010005982">
    <property type="protein sequence ID" value="CAH7688418.1"/>
    <property type="molecule type" value="Genomic_DNA"/>
</dbReference>
<feature type="region of interest" description="Disordered" evidence="1">
    <location>
        <begin position="209"/>
        <end position="248"/>
    </location>
</feature>
<evidence type="ECO:0000313" key="3">
    <source>
        <dbReference type="Proteomes" id="UP001153365"/>
    </source>
</evidence>
<protein>
    <submittedName>
        <fullName evidence="2">Uncharacterized protein</fullName>
    </submittedName>
</protein>
<organism evidence="2 3">
    <name type="scientific">Phakopsora pachyrhizi</name>
    <name type="common">Asian soybean rust disease fungus</name>
    <dbReference type="NCBI Taxonomy" id="170000"/>
    <lineage>
        <taxon>Eukaryota</taxon>
        <taxon>Fungi</taxon>
        <taxon>Dikarya</taxon>
        <taxon>Basidiomycota</taxon>
        <taxon>Pucciniomycotina</taxon>
        <taxon>Pucciniomycetes</taxon>
        <taxon>Pucciniales</taxon>
        <taxon>Phakopsoraceae</taxon>
        <taxon>Phakopsora</taxon>
    </lineage>
</organism>
<keyword evidence="3" id="KW-1185">Reference proteome</keyword>
<feature type="compositionally biased region" description="Acidic residues" evidence="1">
    <location>
        <begin position="14"/>
        <end position="27"/>
    </location>
</feature>
<dbReference type="AlphaFoldDB" id="A0AAV0BP41"/>
<accession>A0AAV0BP41</accession>
<sequence>MRDLEPARGLGLECDQEAEDKDEDVDDNKEHDFQDTTCQNPAESHDLISCNKAQEGFDTYKSEASLRNTILKNQIAVASEPIAWAEVKGEVVATGAVAQGEFWLSIHSHIVIPQTLLLTQSFIAITHLIRCHPQRQTLAVVEVVAALIEVVKIEMNPDQDDQLNQGSTEPELNMNQSGEQEIIVGDRNGNEYLRLGSLEITMIESDYSLDVSPDCEDDEEEGGKNDGDGAVEDMKTEDEERLLDSDAARWARLTRVDEVNGYNGEDAAKK</sequence>
<proteinExistence type="predicted"/>
<gene>
    <name evidence="2" type="ORF">PPACK8108_LOCUS23386</name>
</gene>
<dbReference type="Proteomes" id="UP001153365">
    <property type="component" value="Unassembled WGS sequence"/>
</dbReference>
<reference evidence="2" key="1">
    <citation type="submission" date="2022-06" db="EMBL/GenBank/DDBJ databases">
        <authorList>
            <consortium name="SYNGENTA / RWTH Aachen University"/>
        </authorList>
    </citation>
    <scope>NUCLEOTIDE SEQUENCE</scope>
</reference>
<name>A0AAV0BP41_PHAPC</name>
<feature type="region of interest" description="Disordered" evidence="1">
    <location>
        <begin position="1"/>
        <end position="38"/>
    </location>
</feature>
<comment type="caution">
    <text evidence="2">The sequence shown here is derived from an EMBL/GenBank/DDBJ whole genome shotgun (WGS) entry which is preliminary data.</text>
</comment>
<feature type="compositionally biased region" description="Acidic residues" evidence="1">
    <location>
        <begin position="229"/>
        <end position="241"/>
    </location>
</feature>
<evidence type="ECO:0000313" key="2">
    <source>
        <dbReference type="EMBL" id="CAH7688418.1"/>
    </source>
</evidence>